<keyword evidence="8" id="KW-1185">Reference proteome</keyword>
<feature type="domain" description="NAD-glutamate dehydrogenase ACT2" evidence="5">
    <location>
        <begin position="402"/>
        <end position="491"/>
    </location>
</feature>
<keyword evidence="1" id="KW-0560">Oxidoreductase</keyword>
<evidence type="ECO:0000259" key="6">
    <source>
        <dbReference type="Pfam" id="PF21077"/>
    </source>
</evidence>
<dbReference type="InterPro" id="IPR036291">
    <property type="entry name" value="NAD(P)-bd_dom_sf"/>
</dbReference>
<feature type="domain" description="NAD-glutamate dehydrogenase N-terminal ACT1" evidence="4">
    <location>
        <begin position="24"/>
        <end position="165"/>
    </location>
</feature>
<name>A0A6A7Y5Z3_9HYPH</name>
<dbReference type="Gene3D" id="3.40.50.720">
    <property type="entry name" value="NAD(P)-binding Rossmann-like Domain"/>
    <property type="match status" value="1"/>
</dbReference>
<dbReference type="SUPFAM" id="SSF53223">
    <property type="entry name" value="Aminoacid dehydrogenase-like, N-terminal domain"/>
    <property type="match status" value="1"/>
</dbReference>
<evidence type="ECO:0000259" key="3">
    <source>
        <dbReference type="Pfam" id="PF21074"/>
    </source>
</evidence>
<dbReference type="PANTHER" id="PTHR43403:SF1">
    <property type="entry name" value="NAD-SPECIFIC GLUTAMATE DEHYDROGENASE"/>
    <property type="match status" value="1"/>
</dbReference>
<feature type="domain" description="NAD-specific glutamate dehydrogenase C-terminal" evidence="3">
    <location>
        <begin position="1268"/>
        <end position="1597"/>
    </location>
</feature>
<dbReference type="Proteomes" id="UP000332515">
    <property type="component" value="Unassembled WGS sequence"/>
</dbReference>
<dbReference type="Pfam" id="PF21075">
    <property type="entry name" value="GDH_ACT1"/>
    <property type="match status" value="1"/>
</dbReference>
<organism evidence="7 8">
    <name type="scientific">Segnochrobactrum spirostomi</name>
    <dbReference type="NCBI Taxonomy" id="2608987"/>
    <lineage>
        <taxon>Bacteria</taxon>
        <taxon>Pseudomonadati</taxon>
        <taxon>Pseudomonadota</taxon>
        <taxon>Alphaproteobacteria</taxon>
        <taxon>Hyphomicrobiales</taxon>
        <taxon>Segnochrobactraceae</taxon>
        <taxon>Segnochrobactrum</taxon>
    </lineage>
</organism>
<dbReference type="Pfam" id="PF21079">
    <property type="entry name" value="GDH_HM2"/>
    <property type="match status" value="1"/>
</dbReference>
<dbReference type="RefSeq" id="WP_153480705.1">
    <property type="nucleotide sequence ID" value="NZ_VWNA01000001.1"/>
</dbReference>
<dbReference type="Pfam" id="PF21074">
    <property type="entry name" value="GDH_C"/>
    <property type="match status" value="1"/>
</dbReference>
<dbReference type="InterPro" id="IPR048381">
    <property type="entry name" value="GDH_C"/>
</dbReference>
<dbReference type="GO" id="GO:0004069">
    <property type="term" value="F:L-aspartate:2-oxoglutarate aminotransferase activity"/>
    <property type="evidence" value="ECO:0007669"/>
    <property type="project" value="InterPro"/>
</dbReference>
<dbReference type="InterPro" id="IPR049064">
    <property type="entry name" value="NAD_Glu_DH_ACT3"/>
</dbReference>
<dbReference type="GO" id="GO:0004352">
    <property type="term" value="F:glutamate dehydrogenase (NAD+) activity"/>
    <property type="evidence" value="ECO:0007669"/>
    <property type="project" value="InterPro"/>
</dbReference>
<evidence type="ECO:0000259" key="2">
    <source>
        <dbReference type="Pfam" id="PF05088"/>
    </source>
</evidence>
<dbReference type="PANTHER" id="PTHR43403">
    <property type="entry name" value="NAD-SPECIFIC GLUTAMATE DEHYDROGENASE"/>
    <property type="match status" value="1"/>
</dbReference>
<dbReference type="EMBL" id="VWNA01000001">
    <property type="protein sequence ID" value="MQT13019.1"/>
    <property type="molecule type" value="Genomic_DNA"/>
</dbReference>
<dbReference type="SUPFAM" id="SSF51735">
    <property type="entry name" value="NAD(P)-binding Rossmann-fold domains"/>
    <property type="match status" value="1"/>
</dbReference>
<dbReference type="InterPro" id="IPR049056">
    <property type="entry name" value="NAD_Glu_DH_HM3"/>
</dbReference>
<dbReference type="InterPro" id="IPR046346">
    <property type="entry name" value="Aminoacid_DH-like_N_sf"/>
</dbReference>
<dbReference type="InterPro" id="IPR028971">
    <property type="entry name" value="NAD-GDH_cat"/>
</dbReference>
<dbReference type="Pfam" id="PF21077">
    <property type="entry name" value="GDH_ACT3"/>
    <property type="match status" value="1"/>
</dbReference>
<feature type="domain" description="NAD-glutamate dehydrogenase ACT3" evidence="6">
    <location>
        <begin position="548"/>
        <end position="620"/>
    </location>
</feature>
<comment type="caution">
    <text evidence="7">The sequence shown here is derived from an EMBL/GenBank/DDBJ whole genome shotgun (WGS) entry which is preliminary data.</text>
</comment>
<evidence type="ECO:0000259" key="4">
    <source>
        <dbReference type="Pfam" id="PF21075"/>
    </source>
</evidence>
<evidence type="ECO:0000313" key="7">
    <source>
        <dbReference type="EMBL" id="MQT13019.1"/>
    </source>
</evidence>
<feature type="domain" description="NAD-glutamate dehydrogenase catalytic" evidence="2">
    <location>
        <begin position="727"/>
        <end position="1222"/>
    </location>
</feature>
<dbReference type="InterPro" id="IPR024727">
    <property type="entry name" value="NAD_Glu_DH_N_ACT1"/>
</dbReference>
<dbReference type="GO" id="GO:0006538">
    <property type="term" value="P:L-glutamate catabolic process"/>
    <property type="evidence" value="ECO:0007669"/>
    <property type="project" value="InterPro"/>
</dbReference>
<dbReference type="InterPro" id="IPR049062">
    <property type="entry name" value="NAD_Glu_DH_ACT2"/>
</dbReference>
<dbReference type="Pfam" id="PF21078">
    <property type="entry name" value="GDH_HM3"/>
    <property type="match status" value="1"/>
</dbReference>
<gene>
    <name evidence="7" type="ORF">F0357_10230</name>
</gene>
<accession>A0A6A7Y5Z3</accession>
<evidence type="ECO:0000256" key="1">
    <source>
        <dbReference type="ARBA" id="ARBA00023002"/>
    </source>
</evidence>
<dbReference type="InterPro" id="IPR007780">
    <property type="entry name" value="NAD_Glu_DH_bac"/>
</dbReference>
<evidence type="ECO:0000313" key="8">
    <source>
        <dbReference type="Proteomes" id="UP000332515"/>
    </source>
</evidence>
<reference evidence="7 8" key="1">
    <citation type="submission" date="2019-09" db="EMBL/GenBank/DDBJ databases">
        <title>Segnochrobactrum spirostomi gen. nov., sp. nov., isolated from the ciliate Spirostomum cf. yagiui and description of a novel family, Segnochrobactraceae fam. nov. within the order Rhizobiales of the class Alphaproteobacteria.</title>
        <authorList>
            <person name="Akter S."/>
            <person name="Shazib S.U.A."/>
            <person name="Shin M.K."/>
        </authorList>
    </citation>
    <scope>NUCLEOTIDE SEQUENCE [LARGE SCALE GENOMIC DNA]</scope>
    <source>
        <strain evidence="7 8">Sp-1</strain>
    </source>
</reference>
<protein>
    <submittedName>
        <fullName evidence="7">NAD-glutamate dehydrogenase</fullName>
    </submittedName>
</protein>
<dbReference type="Pfam" id="PF21073">
    <property type="entry name" value="GDH_HM1"/>
    <property type="match status" value="1"/>
</dbReference>
<dbReference type="InterPro" id="IPR049058">
    <property type="entry name" value="NAD_Glu_DH_HM2"/>
</dbReference>
<sequence>MAHQIDAANHGRSPEADDAARAAFAEAMFSRASAEDLGTYSPVQIRRLADEAFDAFAAREPGRHRIRLADHSFRLEGSHESRAITVVEVLNDDMPFLFDSVMGEIQEEGLEVLLVSHPILSVERDQDGRLVRFAGLADPDGDDGYAHESLITLHVAGLGESQRKRLMTGLDRTLTEVAWAVGDEQPMRKRVKKALKSWATNPPPGSDGAVTEAKAFVEWLLEGNFIFLGVREYGYEGAAGEEQLLRREDEGRGILRDPDVGVLRRAGNSVMLTPEMRAFLTSPEPVVVTKANLHCRVHRRTQMDYVGIKLFDAKGNLSGELRIVGLFTSSAYSMSPRAIPGIRRKIARVLERADLDPKSHSGKALIALLDHYPRDELFQIDTETLYEFSLRLLELGERPRIRVLARRDEFDRFVSVLVYVPRERYTTSNGRRIGALLAARFEGEVASSSLDFPEGPLARLLFTIGRTGGDTPNPPREELETAVASIVRTWEDELRRVAAARLSSTKANALIDRFGGAFSGAYRETYGAELALNDLMLIERLNPERRAAIDFLRRPGDPASRVSLRLFQIGAPVALSERVPILEAMGLRVINERTFRIGAEAAAEGTVVYLHDMTLERLDGAPLETGLLADPLEALFMAVWSGRAESDGFNALLIAAGIAWRDIAMVRALSRYLRQIRIPYSQDYMWGALLRSPTIARSLVDLFHTRFRPDLADADRATTAAGHVAAIETALDAVTSLDDDRILRRFLNVVQAIVRTNFFTLEADGAPPLTFSFKIDSHAVDDLPAPRPFREIWVYSPRVEGIHLRFGKVARGGLRWSDRPQDFRTEVLGLVKAQQVKNAVIVPVGAKGGFVPKLLPPASAGRDAVFKEGTEAYKIFVSALIALTDNIVGEAIVPPERVVRYDEDDPYLVVAADKGTATFSDTANAIAQAHGFWLDDAFASGGSAGYDHKKMGITARGAWEAVKRHFREIDTDIQTTPFTVAGVGDMSGDVFGNGMLLSEQIRLVAAFDHRDIFLDPDPDPAASFAERRRLFDLPRSSWADYDRSLISTGGGLYSRSLKSIPLSAEVKARLGLTADHATPAEVMSAILRAEVDLLWFGGIGTYVRASTETDADAGDRANDAIRVAAATLRAKVVGEGANLGMTQRARIEAGRHGIRLNTDAIDNSAGVNTSDVEVNIKIALATPMRDGRLAREDRDVLLSGMTDDVAKLVLANNYRQPLALSLAQRRGLADLGFQQRLMQSLEQRGLLDRAVEFLPDDPTLAERARTGDPLTRAELAVLLAYAKLTLYDDLLKSSVPDDSYLARDLYAYFPHAIRDAYPDAIESHRLRREIIATAVANAIINFGGPAFAVRLADETGADAPTIAAGFAAASDAFRLGEIYGAIDALDNRVAGDLQLELYGKIGELLLSRTIWFIRNVDLNAGLDGIVGRYRDGIDALAADLDAVLPEDLVRQKSAAAMELVRREVPGDVAIRLTAIRALALGPDAVLVAERTGRPVTEVGATLFALVHRLQIEALAANAAAISVADYYERLALDRALDRIGSAIRAIAGAVAADGTGVEAVDRWLEANPSAARIRRAVQEIAASGLTLAKLTVAAGLLGDLAPA</sequence>
<evidence type="ECO:0000259" key="5">
    <source>
        <dbReference type="Pfam" id="PF21076"/>
    </source>
</evidence>
<dbReference type="PIRSF" id="PIRSF036761">
    <property type="entry name" value="GDH_Mll4104"/>
    <property type="match status" value="1"/>
</dbReference>
<dbReference type="InterPro" id="IPR049059">
    <property type="entry name" value="NAD_Glu_DH_HM1"/>
</dbReference>
<proteinExistence type="predicted"/>
<dbReference type="Pfam" id="PF05088">
    <property type="entry name" value="Bac_GDH_CD"/>
    <property type="match status" value="1"/>
</dbReference>
<dbReference type="Pfam" id="PF21076">
    <property type="entry name" value="GDH_ACT2"/>
    <property type="match status" value="1"/>
</dbReference>